<organism evidence="1 2">
    <name type="scientific">Parascaris univalens</name>
    <name type="common">Nematode worm</name>
    <dbReference type="NCBI Taxonomy" id="6257"/>
    <lineage>
        <taxon>Eukaryota</taxon>
        <taxon>Metazoa</taxon>
        <taxon>Ecdysozoa</taxon>
        <taxon>Nematoda</taxon>
        <taxon>Chromadorea</taxon>
        <taxon>Rhabditida</taxon>
        <taxon>Spirurina</taxon>
        <taxon>Ascaridomorpha</taxon>
        <taxon>Ascaridoidea</taxon>
        <taxon>Ascarididae</taxon>
        <taxon>Parascaris</taxon>
    </lineage>
</organism>
<dbReference type="Proteomes" id="UP000887569">
    <property type="component" value="Unplaced"/>
</dbReference>
<evidence type="ECO:0000313" key="2">
    <source>
        <dbReference type="WBParaSite" id="PgR007_g213_t01"/>
    </source>
</evidence>
<sequence length="102" mass="11864">MHSPCVRTSLCVTKKRLVYYVSCMFFLLISQNEISGGRLRHSECNSNLFDANRSMSLGTQKVGKLFCWARCKSTSASSHKLLRTYRFRRNHNFISLSAFLRY</sequence>
<dbReference type="AlphaFoldDB" id="A0A915AH88"/>
<keyword evidence="1" id="KW-1185">Reference proteome</keyword>
<proteinExistence type="predicted"/>
<name>A0A915AH88_PARUN</name>
<reference evidence="2" key="1">
    <citation type="submission" date="2022-11" db="UniProtKB">
        <authorList>
            <consortium name="WormBaseParasite"/>
        </authorList>
    </citation>
    <scope>IDENTIFICATION</scope>
</reference>
<evidence type="ECO:0000313" key="1">
    <source>
        <dbReference type="Proteomes" id="UP000887569"/>
    </source>
</evidence>
<protein>
    <submittedName>
        <fullName evidence="2">Secreted protein</fullName>
    </submittedName>
</protein>
<dbReference type="WBParaSite" id="PgR007_g213_t01">
    <property type="protein sequence ID" value="PgR007_g213_t01"/>
    <property type="gene ID" value="PgR007_g213"/>
</dbReference>
<accession>A0A915AH88</accession>